<evidence type="ECO:0000313" key="2">
    <source>
        <dbReference type="Proteomes" id="UP001162131"/>
    </source>
</evidence>
<comment type="caution">
    <text evidence="1">The sequence shown here is derived from an EMBL/GenBank/DDBJ whole genome shotgun (WGS) entry which is preliminary data.</text>
</comment>
<dbReference type="EMBL" id="CAJZBQ010000064">
    <property type="protein sequence ID" value="CAG9336228.1"/>
    <property type="molecule type" value="Genomic_DNA"/>
</dbReference>
<proteinExistence type="predicted"/>
<gene>
    <name evidence="1" type="ORF">BSTOLATCC_MIC66109</name>
</gene>
<dbReference type="AlphaFoldDB" id="A0AAU9KFE1"/>
<evidence type="ECO:0000313" key="1">
    <source>
        <dbReference type="EMBL" id="CAG9336228.1"/>
    </source>
</evidence>
<name>A0AAU9KFE1_9CILI</name>
<organism evidence="1 2">
    <name type="scientific">Blepharisma stoltei</name>
    <dbReference type="NCBI Taxonomy" id="1481888"/>
    <lineage>
        <taxon>Eukaryota</taxon>
        <taxon>Sar</taxon>
        <taxon>Alveolata</taxon>
        <taxon>Ciliophora</taxon>
        <taxon>Postciliodesmatophora</taxon>
        <taxon>Heterotrichea</taxon>
        <taxon>Heterotrichida</taxon>
        <taxon>Blepharismidae</taxon>
        <taxon>Blepharisma</taxon>
    </lineage>
</organism>
<dbReference type="Proteomes" id="UP001162131">
    <property type="component" value="Unassembled WGS sequence"/>
</dbReference>
<accession>A0AAU9KFE1</accession>
<sequence length="113" mass="12482">MGCCGNIKTEKGELVIGEGDVVRPSTDISKIIATKSTEENEAKRISKVLVNNFQVPIMKQSVLSEQTGTEDDIELIDLPLPEESYMENRECDTSMAVPGILLAQWKMPIKLSN</sequence>
<reference evidence="1" key="1">
    <citation type="submission" date="2021-09" db="EMBL/GenBank/DDBJ databases">
        <authorList>
            <consortium name="AG Swart"/>
            <person name="Singh M."/>
            <person name="Singh A."/>
            <person name="Seah K."/>
            <person name="Emmerich C."/>
        </authorList>
    </citation>
    <scope>NUCLEOTIDE SEQUENCE</scope>
    <source>
        <strain evidence="1">ATCC30299</strain>
    </source>
</reference>
<keyword evidence="2" id="KW-1185">Reference proteome</keyword>
<protein>
    <submittedName>
        <fullName evidence="1">Uncharacterized protein</fullName>
    </submittedName>
</protein>